<dbReference type="PANTHER" id="PTHR15239">
    <property type="entry name" value="NUCLEAR EXPORT MEDIATOR FACTOR NEMF"/>
    <property type="match status" value="1"/>
</dbReference>
<dbReference type="EMBL" id="FR872580">
    <property type="protein sequence ID" value="CCB85171.1"/>
    <property type="molecule type" value="Genomic_DNA"/>
</dbReference>
<evidence type="ECO:0000259" key="1">
    <source>
        <dbReference type="Pfam" id="PF05670"/>
    </source>
</evidence>
<dbReference type="Proteomes" id="UP000000495">
    <property type="component" value="Chromosome"/>
</dbReference>
<evidence type="ECO:0000313" key="2">
    <source>
        <dbReference type="EMBL" id="CCB85171.1"/>
    </source>
</evidence>
<dbReference type="AlphaFoldDB" id="F8KVN5"/>
<dbReference type="PANTHER" id="PTHR15239:SF6">
    <property type="entry name" value="RIBOSOME QUALITY CONTROL COMPLEX SUBUNIT NEMF"/>
    <property type="match status" value="1"/>
</dbReference>
<name>F8KVN5_PARAV</name>
<gene>
    <name evidence="2" type="ordered locus">PUV_02210</name>
</gene>
<feature type="domain" description="NFACT RNA-binding" evidence="1">
    <location>
        <begin position="335"/>
        <end position="429"/>
    </location>
</feature>
<evidence type="ECO:0000313" key="3">
    <source>
        <dbReference type="Proteomes" id="UP000000495"/>
    </source>
</evidence>
<dbReference type="GO" id="GO:0072344">
    <property type="term" value="P:rescue of stalled ribosome"/>
    <property type="evidence" value="ECO:0007669"/>
    <property type="project" value="TreeGrafter"/>
</dbReference>
<keyword evidence="3" id="KW-1185">Reference proteome</keyword>
<dbReference type="STRING" id="765952.PUV_02210"/>
<dbReference type="KEGG" id="puv:PUV_02210"/>
<protein>
    <recommendedName>
        <fullName evidence="1">NFACT RNA-binding domain-containing protein</fullName>
    </recommendedName>
</protein>
<dbReference type="InterPro" id="IPR008532">
    <property type="entry name" value="NFACT_RNA-bd"/>
</dbReference>
<dbReference type="Pfam" id="PF05670">
    <property type="entry name" value="NFACT-R_1"/>
    <property type="match status" value="1"/>
</dbReference>
<dbReference type="RefSeq" id="WP_013924211.1">
    <property type="nucleotide sequence ID" value="NC_015702.1"/>
</dbReference>
<dbReference type="Gene3D" id="2.30.310.10">
    <property type="entry name" value="ibrinogen binding protein from staphylococcus aureus domain"/>
    <property type="match status" value="1"/>
</dbReference>
<dbReference type="HOGENOM" id="CLU_579835_0_0_0"/>
<reference key="1">
    <citation type="journal article" date="2011" name="Mol. Biol. Evol.">
        <title>Unity in variety -- the pan-genome of the Chlamydiae.</title>
        <authorList>
            <person name="Collingro A."/>
            <person name="Tischler P."/>
            <person name="Weinmaier T."/>
            <person name="Penz T."/>
            <person name="Heinz E."/>
            <person name="Brunham R.C."/>
            <person name="Read T.D."/>
            <person name="Bavoil P.M."/>
            <person name="Sachse K."/>
            <person name="Kahane S."/>
            <person name="Friedman M.G."/>
            <person name="Rattei T."/>
            <person name="Myers G.S.A."/>
            <person name="Horn M."/>
        </authorList>
    </citation>
    <scope>NUCLEOTIDE SEQUENCE</scope>
    <source>
        <strain>UV7</strain>
    </source>
</reference>
<dbReference type="GO" id="GO:0043023">
    <property type="term" value="F:ribosomal large subunit binding"/>
    <property type="evidence" value="ECO:0007669"/>
    <property type="project" value="TreeGrafter"/>
</dbReference>
<dbReference type="InterPro" id="IPR051608">
    <property type="entry name" value="RQC_Subunit_NEMF"/>
</dbReference>
<reference evidence="2 3" key="2">
    <citation type="journal article" date="2011" name="Mol. Biol. Evol.">
        <title>Unity in variety--the pan-genome of the Chlamydiae.</title>
        <authorList>
            <person name="Collingro A."/>
            <person name="Tischler P."/>
            <person name="Weinmaier T."/>
            <person name="Penz T."/>
            <person name="Heinz E."/>
            <person name="Brunham R.C."/>
            <person name="Read T.D."/>
            <person name="Bavoil P.M."/>
            <person name="Sachse K."/>
            <person name="Kahane S."/>
            <person name="Friedman M.G."/>
            <person name="Rattei T."/>
            <person name="Myers G.S."/>
            <person name="Horn M."/>
        </authorList>
    </citation>
    <scope>NUCLEOTIDE SEQUENCE [LARGE SCALE GENOMIC DNA]</scope>
    <source>
        <strain evidence="3">UV7</strain>
    </source>
</reference>
<dbReference type="Pfam" id="PF05833">
    <property type="entry name" value="NFACT_N"/>
    <property type="match status" value="2"/>
</dbReference>
<proteinExistence type="predicted"/>
<dbReference type="GO" id="GO:1990112">
    <property type="term" value="C:RQC complex"/>
    <property type="evidence" value="ECO:0007669"/>
    <property type="project" value="TreeGrafter"/>
</dbReference>
<sequence length="461" mass="53665">MSLNRTEIAHLIVELQCLQGAQILDCIQKEARQLFLVFKTTKGSILTLLLGFQEPFLRFHLTSQKQRVTHGELSRKLYFFLQDSYVMKIEQLNDDRILQVTFQKEKQLYRLVGEFFSKRPNLFLLDSQNHILASLNSVSAGVYIVPSLRPPDSSAPNAPILSSQEIESRYLVLEKAAAFQKEKQSLHREIRDKIKKCEKYRLKHTQELQQLEKWKDFQEEGELIQANLFRIKKGMASLEVEDWFHAGQLRVLTFDIHEEPAERIAQLFRQAKKRKGGIERCQAQLIQASIDLEQWESALVLAEKAVMEVDLQNIRNKWLLHRPAEKQKETIALPFFEYQSEVGLKIWVGKGAKQNERLTFSYAKGSDWWLHVRDFPGAHVVIRVAKGQRPDRESLKDAFQLALAYSKAKNQGKAEILLTQCKHVSRFGRKKIGQVHVSSHEIFLESFDSERFQKIKNRKIK</sequence>
<dbReference type="OrthoDB" id="9766163at2"/>
<dbReference type="eggNOG" id="COG1293">
    <property type="taxonomic scope" value="Bacteria"/>
</dbReference>
<dbReference type="GO" id="GO:0000049">
    <property type="term" value="F:tRNA binding"/>
    <property type="evidence" value="ECO:0007669"/>
    <property type="project" value="TreeGrafter"/>
</dbReference>
<organism evidence="2 3">
    <name type="scientific">Parachlamydia acanthamoebae (strain UV7)</name>
    <dbReference type="NCBI Taxonomy" id="765952"/>
    <lineage>
        <taxon>Bacteria</taxon>
        <taxon>Pseudomonadati</taxon>
        <taxon>Chlamydiota</taxon>
        <taxon>Chlamydiia</taxon>
        <taxon>Parachlamydiales</taxon>
        <taxon>Parachlamydiaceae</taxon>
        <taxon>Parachlamydia</taxon>
    </lineage>
</organism>
<accession>F8KVN5</accession>